<feature type="compositionally biased region" description="Polar residues" evidence="1">
    <location>
        <begin position="59"/>
        <end position="83"/>
    </location>
</feature>
<feature type="chain" id="PRO_5023124684" evidence="2">
    <location>
        <begin position="25"/>
        <end position="130"/>
    </location>
</feature>
<evidence type="ECO:0000256" key="1">
    <source>
        <dbReference type="SAM" id="MobiDB-lite"/>
    </source>
</evidence>
<keyword evidence="4" id="KW-1185">Reference proteome</keyword>
<accession>A0A5C3E8G8</accession>
<dbReference type="Proteomes" id="UP000324022">
    <property type="component" value="Unassembled WGS sequence"/>
</dbReference>
<feature type="signal peptide" evidence="2">
    <location>
        <begin position="1"/>
        <end position="24"/>
    </location>
</feature>
<organism evidence="3 4">
    <name type="scientific">Ustilago trichophora</name>
    <dbReference type="NCBI Taxonomy" id="86804"/>
    <lineage>
        <taxon>Eukaryota</taxon>
        <taxon>Fungi</taxon>
        <taxon>Dikarya</taxon>
        <taxon>Basidiomycota</taxon>
        <taxon>Ustilaginomycotina</taxon>
        <taxon>Ustilaginomycetes</taxon>
        <taxon>Ustilaginales</taxon>
        <taxon>Ustilaginaceae</taxon>
        <taxon>Ustilago</taxon>
    </lineage>
</organism>
<feature type="region of interest" description="Disordered" evidence="1">
    <location>
        <begin position="59"/>
        <end position="84"/>
    </location>
</feature>
<evidence type="ECO:0000313" key="4">
    <source>
        <dbReference type="Proteomes" id="UP000324022"/>
    </source>
</evidence>
<gene>
    <name evidence="3" type="ORF">UTRI_10484_B</name>
</gene>
<sequence length="130" mass="14281">MELRQIILFIAAMVLSSGPSWVHSALASFELEEKAALGLDNLRGSGLNDLYKAVLESPTTPAQELGSPTTLAQGLESPTTPAQGYTPIRQFRRIRRPSPLELILADEEASARWKRLHGIVDRKEGTGQSW</sequence>
<protein>
    <submittedName>
        <fullName evidence="3">Uncharacterized protein</fullName>
    </submittedName>
</protein>
<name>A0A5C3E8G8_9BASI</name>
<reference evidence="3 4" key="1">
    <citation type="submission" date="2018-03" db="EMBL/GenBank/DDBJ databases">
        <authorList>
            <person name="Guldener U."/>
        </authorList>
    </citation>
    <scope>NUCLEOTIDE SEQUENCE [LARGE SCALE GENOMIC DNA]</scope>
    <source>
        <strain evidence="3 4">NBRC100155</strain>
    </source>
</reference>
<dbReference type="EMBL" id="OOIN01000016">
    <property type="protein sequence ID" value="SPO27023.1"/>
    <property type="molecule type" value="Genomic_DNA"/>
</dbReference>
<evidence type="ECO:0000313" key="3">
    <source>
        <dbReference type="EMBL" id="SPO27023.1"/>
    </source>
</evidence>
<proteinExistence type="predicted"/>
<dbReference type="AlphaFoldDB" id="A0A5C3E8G8"/>
<keyword evidence="2" id="KW-0732">Signal</keyword>
<evidence type="ECO:0000256" key="2">
    <source>
        <dbReference type="SAM" id="SignalP"/>
    </source>
</evidence>